<evidence type="ECO:0000256" key="1">
    <source>
        <dbReference type="SAM" id="MobiDB-lite"/>
    </source>
</evidence>
<dbReference type="VEuPathDB" id="FungiDB:CC1G_05467"/>
<dbReference type="InParanoid" id="A8P5D3"/>
<proteinExistence type="predicted"/>
<protein>
    <submittedName>
        <fullName evidence="2">Uncharacterized protein</fullName>
    </submittedName>
</protein>
<dbReference type="HOGENOM" id="CLU_506228_0_0_1"/>
<reference evidence="2 3" key="1">
    <citation type="journal article" date="2010" name="Proc. Natl. Acad. Sci. U.S.A.">
        <title>Insights into evolution of multicellular fungi from the assembled chromosomes of the mushroom Coprinopsis cinerea (Coprinus cinereus).</title>
        <authorList>
            <person name="Stajich J.E."/>
            <person name="Wilke S.K."/>
            <person name="Ahren D."/>
            <person name="Au C.H."/>
            <person name="Birren B.W."/>
            <person name="Borodovsky M."/>
            <person name="Burns C."/>
            <person name="Canback B."/>
            <person name="Casselton L.A."/>
            <person name="Cheng C.K."/>
            <person name="Deng J."/>
            <person name="Dietrich F.S."/>
            <person name="Fargo D.C."/>
            <person name="Farman M.L."/>
            <person name="Gathman A.C."/>
            <person name="Goldberg J."/>
            <person name="Guigo R."/>
            <person name="Hoegger P.J."/>
            <person name="Hooker J.B."/>
            <person name="Huggins A."/>
            <person name="James T.Y."/>
            <person name="Kamada T."/>
            <person name="Kilaru S."/>
            <person name="Kodira C."/>
            <person name="Kues U."/>
            <person name="Kupfer D."/>
            <person name="Kwan H.S."/>
            <person name="Lomsadze A."/>
            <person name="Li W."/>
            <person name="Lilly W.W."/>
            <person name="Ma L.J."/>
            <person name="Mackey A.J."/>
            <person name="Manning G."/>
            <person name="Martin F."/>
            <person name="Muraguchi H."/>
            <person name="Natvig D.O."/>
            <person name="Palmerini H."/>
            <person name="Ramesh M.A."/>
            <person name="Rehmeyer C.J."/>
            <person name="Roe B.A."/>
            <person name="Shenoy N."/>
            <person name="Stanke M."/>
            <person name="Ter-Hovhannisyan V."/>
            <person name="Tunlid A."/>
            <person name="Velagapudi R."/>
            <person name="Vision T.J."/>
            <person name="Zeng Q."/>
            <person name="Zolan M.E."/>
            <person name="Pukkila P.J."/>
        </authorList>
    </citation>
    <scope>NUCLEOTIDE SEQUENCE [LARGE SCALE GENOMIC DNA]</scope>
    <source>
        <strain evidence="3">Okayama-7 / 130 / ATCC MYA-4618 / FGSC 9003</strain>
    </source>
</reference>
<organism evidence="2 3">
    <name type="scientific">Coprinopsis cinerea (strain Okayama-7 / 130 / ATCC MYA-4618 / FGSC 9003)</name>
    <name type="common">Inky cap fungus</name>
    <name type="synonym">Hormographiella aspergillata</name>
    <dbReference type="NCBI Taxonomy" id="240176"/>
    <lineage>
        <taxon>Eukaryota</taxon>
        <taxon>Fungi</taxon>
        <taxon>Dikarya</taxon>
        <taxon>Basidiomycota</taxon>
        <taxon>Agaricomycotina</taxon>
        <taxon>Agaricomycetes</taxon>
        <taxon>Agaricomycetidae</taxon>
        <taxon>Agaricales</taxon>
        <taxon>Agaricineae</taxon>
        <taxon>Psathyrellaceae</taxon>
        <taxon>Coprinopsis</taxon>
    </lineage>
</organism>
<name>A8P5D3_COPC7</name>
<dbReference type="Proteomes" id="UP000001861">
    <property type="component" value="Unassembled WGS sequence"/>
</dbReference>
<keyword evidence="3" id="KW-1185">Reference proteome</keyword>
<feature type="compositionally biased region" description="Acidic residues" evidence="1">
    <location>
        <begin position="511"/>
        <end position="521"/>
    </location>
</feature>
<evidence type="ECO:0000313" key="3">
    <source>
        <dbReference type="Proteomes" id="UP000001861"/>
    </source>
</evidence>
<accession>A8P5D3</accession>
<feature type="region of interest" description="Disordered" evidence="1">
    <location>
        <begin position="505"/>
        <end position="538"/>
    </location>
</feature>
<comment type="caution">
    <text evidence="2">The sequence shown here is derived from an EMBL/GenBank/DDBJ whole genome shotgun (WGS) entry which is preliminary data.</text>
</comment>
<dbReference type="OrthoDB" id="2999468at2759"/>
<sequence>MSGRGLSAETIHRILSLCSDSKALKNISLVSREFQHSCQSILFEKVVLDPGRKPKLIAFLGSARRIITYIRELDVVLTRAYPRATVRPLTPAVKDSFIKFFDLLLGVDGKPSLLKAFSLAFGTQTDELPREVVDGTMEWLVTPVSNLIQRSKCLRVLHLGQVPRLDLLLELCPASLRCLEIIVPCTEAIAIEDGKVSSPETEVPEKPTVVLESLSILAPRPGSCNPDEHDETPDTLDTYKALKDTVGYITVKTEKATFDLAHLKKLALSVCLTSPDETSNEAKFGHVVDVLALCKDTLEDFELNFSAPPTARHPPNALQGVLYTLPKLRHFHLNYTGFVQPEYGRPQVPTTSWLHTLLTGGANDHPPNSNTTGHPLEKLTISIDCPSEKYMLDDFSESFKTPDLDALLSNTLLFPTFRSLEFTLDLHFTWPEWAVSNETRWKRMTLFNIRLVEDPGEAKAFVKMGFPGLVEEGKVFVTWEGEMGFTSEYEYGAMGRRQLKNATISSGDVGLGEDEGEGEGDDPYRDDYYRDDDDPYRG</sequence>
<gene>
    <name evidence="2" type="ORF">CC1G_05467</name>
</gene>
<feature type="compositionally biased region" description="Acidic residues" evidence="1">
    <location>
        <begin position="529"/>
        <end position="538"/>
    </location>
</feature>
<dbReference type="KEGG" id="cci:CC1G_05467"/>
<evidence type="ECO:0000313" key="2">
    <source>
        <dbReference type="EMBL" id="EAU82845.2"/>
    </source>
</evidence>
<dbReference type="EMBL" id="AACS02000011">
    <property type="protein sequence ID" value="EAU82845.2"/>
    <property type="molecule type" value="Genomic_DNA"/>
</dbReference>
<dbReference type="RefSeq" id="XP_001838914.2">
    <property type="nucleotide sequence ID" value="XM_001838862.2"/>
</dbReference>
<dbReference type="AlphaFoldDB" id="A8P5D3"/>
<dbReference type="GeneID" id="6015509"/>